<dbReference type="GO" id="GO:0102296">
    <property type="term" value="F:4,5-9,10-diseco-3-hydroxy-5,9,17-trioxoandrosta-1(10),2-diene-4-oate hydrolase activity"/>
    <property type="evidence" value="ECO:0007669"/>
    <property type="project" value="UniProtKB-EC"/>
</dbReference>
<dbReference type="Proteomes" id="UP000191135">
    <property type="component" value="Chromosome"/>
</dbReference>
<dbReference type="SUPFAM" id="SSF53474">
    <property type="entry name" value="alpha/beta-Hydrolases"/>
    <property type="match status" value="1"/>
</dbReference>
<dbReference type="InterPro" id="IPR029058">
    <property type="entry name" value="AB_hydrolase_fold"/>
</dbReference>
<dbReference type="Pfam" id="PF12697">
    <property type="entry name" value="Abhydrolase_6"/>
    <property type="match status" value="1"/>
</dbReference>
<protein>
    <submittedName>
        <fullName evidence="2">4,5:9,10-diseco-3-hydroxy-5,9, 17-trioxoandrosta-1(10),2-diene-4-oate hydrolase</fullName>
        <ecNumber evidence="2">3.7.1.17</ecNumber>
    </submittedName>
</protein>
<dbReference type="EMBL" id="CP020330">
    <property type="protein sequence ID" value="AQZ49747.1"/>
    <property type="molecule type" value="Genomic_DNA"/>
</dbReference>
<dbReference type="STRING" id="1122214.Mame_00364"/>
<accession>A0A1U9YWD0</accession>
<dbReference type="eggNOG" id="COG2267">
    <property type="taxonomic scope" value="Bacteria"/>
</dbReference>
<sequence length="265" mass="28435">MTVQFETSEYEIGGVHTVVKAIGKGKPVLFLHGAATLEGFDFAEGLSDRFRVYCPSHPGMGYSGDAPHVSGSMDIIIHYLNLLDAMDFPEKPHLIGFSMGGWLATELAAVAGDRFDRVVLLAPAGLNDPDHPATDLGSIAPQDLPGFLAHDPKVALQYFPDGSDPAFAEKFGADRAREGETVGRICAPFGMGHPNLSRMLARIANPALVVWGEEDRLLPASQMPLWVEQLPNGQALLIEGTGHLLLQEQPDSVTKIGDFLAGQTP</sequence>
<dbReference type="RefSeq" id="WP_018064640.1">
    <property type="nucleotide sequence ID" value="NZ_AQWH01000008.1"/>
</dbReference>
<dbReference type="InterPro" id="IPR050266">
    <property type="entry name" value="AB_hydrolase_sf"/>
</dbReference>
<proteinExistence type="predicted"/>
<dbReference type="AlphaFoldDB" id="A0A1U9YWD0"/>
<name>A0A1U9YWD0_9HYPH</name>
<dbReference type="PRINTS" id="PR00111">
    <property type="entry name" value="ABHYDROLASE"/>
</dbReference>
<evidence type="ECO:0000259" key="1">
    <source>
        <dbReference type="Pfam" id="PF12697"/>
    </source>
</evidence>
<keyword evidence="3" id="KW-1185">Reference proteome</keyword>
<feature type="domain" description="AB hydrolase-1" evidence="1">
    <location>
        <begin position="28"/>
        <end position="253"/>
    </location>
</feature>
<gene>
    <name evidence="2" type="primary">hsaD</name>
    <name evidence="2" type="ORF">Mame_00364</name>
</gene>
<dbReference type="EC" id="3.7.1.17" evidence="2"/>
<evidence type="ECO:0000313" key="3">
    <source>
        <dbReference type="Proteomes" id="UP000191135"/>
    </source>
</evidence>
<organism evidence="2 3">
    <name type="scientific">Martelella mediterranea DSM 17316</name>
    <dbReference type="NCBI Taxonomy" id="1122214"/>
    <lineage>
        <taxon>Bacteria</taxon>
        <taxon>Pseudomonadati</taxon>
        <taxon>Pseudomonadota</taxon>
        <taxon>Alphaproteobacteria</taxon>
        <taxon>Hyphomicrobiales</taxon>
        <taxon>Aurantimonadaceae</taxon>
        <taxon>Martelella</taxon>
    </lineage>
</organism>
<dbReference type="Gene3D" id="3.40.50.1820">
    <property type="entry name" value="alpha/beta hydrolase"/>
    <property type="match status" value="1"/>
</dbReference>
<dbReference type="OrthoDB" id="9812774at2"/>
<reference evidence="2 3" key="1">
    <citation type="submission" date="2017-03" db="EMBL/GenBank/DDBJ databases">
        <title>Foreign affairs: Plasmid Transfer between Roseobacters and Rhizobia.</title>
        <authorList>
            <person name="Bartling P."/>
            <person name="Bunk B."/>
            <person name="Overmann J."/>
            <person name="Brinkmann H."/>
            <person name="Petersen J."/>
        </authorList>
    </citation>
    <scope>NUCLEOTIDE SEQUENCE [LARGE SCALE GENOMIC DNA]</scope>
    <source>
        <strain evidence="2 3">MACL11</strain>
    </source>
</reference>
<dbReference type="InterPro" id="IPR000073">
    <property type="entry name" value="AB_hydrolase_1"/>
</dbReference>
<dbReference type="KEGG" id="mmed:Mame_00364"/>
<keyword evidence="2" id="KW-0378">Hydrolase</keyword>
<evidence type="ECO:0000313" key="2">
    <source>
        <dbReference type="EMBL" id="AQZ49747.1"/>
    </source>
</evidence>
<dbReference type="PANTHER" id="PTHR43798">
    <property type="entry name" value="MONOACYLGLYCEROL LIPASE"/>
    <property type="match status" value="1"/>
</dbReference>